<dbReference type="PANTHER" id="PTHR34986:SF1">
    <property type="entry name" value="PROTEIN YIAL"/>
    <property type="match status" value="1"/>
</dbReference>
<evidence type="ECO:0000313" key="1">
    <source>
        <dbReference type="EMBL" id="RAW63601.1"/>
    </source>
</evidence>
<dbReference type="Pfam" id="PF04074">
    <property type="entry name" value="DUF386"/>
    <property type="match status" value="1"/>
</dbReference>
<dbReference type="EMBL" id="PRLC01000001">
    <property type="protein sequence ID" value="RAW63601.1"/>
    <property type="molecule type" value="Genomic_DNA"/>
</dbReference>
<dbReference type="RefSeq" id="WP_055188239.1">
    <property type="nucleotide sequence ID" value="NZ_PRLC01000001.1"/>
</dbReference>
<dbReference type="GO" id="GO:0005829">
    <property type="term" value="C:cytosol"/>
    <property type="evidence" value="ECO:0007669"/>
    <property type="project" value="TreeGrafter"/>
</dbReference>
<accession>A0A173WST3</accession>
<dbReference type="AlphaFoldDB" id="A0A173WST3"/>
<dbReference type="InterPro" id="IPR037012">
    <property type="entry name" value="NanQ/TabA/YiaL_sf"/>
</dbReference>
<dbReference type="Gene3D" id="2.60.120.370">
    <property type="entry name" value="YhcH/YjgK/YiaL"/>
    <property type="match status" value="1"/>
</dbReference>
<comment type="caution">
    <text evidence="1">The sequence shown here is derived from an EMBL/GenBank/DDBJ whole genome shotgun (WGS) entry which is preliminary data.</text>
</comment>
<name>A0A173WST3_9FIRM</name>
<reference evidence="1 2" key="1">
    <citation type="submission" date="2018-02" db="EMBL/GenBank/DDBJ databases">
        <title>Complete genome sequencing of Faecalibacterium prausnitzii strains isolated from the human gut.</title>
        <authorList>
            <person name="Fitzgerald B.C."/>
            <person name="Shkoporov A.N."/>
            <person name="Ross P.R."/>
            <person name="Hill C."/>
        </authorList>
    </citation>
    <scope>NUCLEOTIDE SEQUENCE [LARGE SCALE GENOMIC DNA]</scope>
    <source>
        <strain evidence="1 2">APC922/41-1</strain>
    </source>
</reference>
<gene>
    <name evidence="1" type="ORF">C4N23_00880</name>
</gene>
<evidence type="ECO:0000313" key="2">
    <source>
        <dbReference type="Proteomes" id="UP000250429"/>
    </source>
</evidence>
<dbReference type="NCBIfam" id="TIGR00022">
    <property type="entry name" value="YhcH/YjgK/YiaL family protein"/>
    <property type="match status" value="1"/>
</dbReference>
<dbReference type="Proteomes" id="UP000250429">
    <property type="component" value="Unassembled WGS sequence"/>
</dbReference>
<organism evidence="1 2">
    <name type="scientific">Faecalibacterium hattorii</name>
    <dbReference type="NCBI Taxonomy" id="2935520"/>
    <lineage>
        <taxon>Bacteria</taxon>
        <taxon>Bacillati</taxon>
        <taxon>Bacillota</taxon>
        <taxon>Clostridia</taxon>
        <taxon>Eubacteriales</taxon>
        <taxon>Oscillospiraceae</taxon>
        <taxon>Faecalibacterium</taxon>
    </lineage>
</organism>
<dbReference type="InterPro" id="IPR004375">
    <property type="entry name" value="NanQ/TabA/YiaL"/>
</dbReference>
<dbReference type="SUPFAM" id="SSF51197">
    <property type="entry name" value="Clavaminate synthase-like"/>
    <property type="match status" value="1"/>
</dbReference>
<sequence>MICDTLEHLSLYQGFHKNLDTAITFLTACDLNALPLGRTEVDGENVFINVMDADLQPMEGSHPEYHRLYADLQIDLTGGEGWGYETEPGTEVKPYSPDIGFKDSPDAVTGTLGGGRFVIFFPGELHRPGIAQPDCKNVHKAVVKIRMEDKYHG</sequence>
<dbReference type="PANTHER" id="PTHR34986">
    <property type="entry name" value="EVOLVED BETA-GALACTOSIDASE SUBUNIT BETA"/>
    <property type="match status" value="1"/>
</dbReference>
<keyword evidence="2" id="KW-1185">Reference proteome</keyword>
<dbReference type="OrthoDB" id="9792756at2"/>
<proteinExistence type="predicted"/>
<protein>
    <submittedName>
        <fullName evidence="1">YhcH/YjgK/YiaL family protein</fullName>
    </submittedName>
</protein>